<dbReference type="Proteomes" id="UP000001803">
    <property type="component" value="Chromosome"/>
</dbReference>
<gene>
    <name evidence="2" type="ordered locus">BHWA1_02156</name>
</gene>
<keyword evidence="1" id="KW-1133">Transmembrane helix</keyword>
<organism evidence="2 3">
    <name type="scientific">Brachyspira hyodysenteriae (strain ATCC 49526 / WA1)</name>
    <dbReference type="NCBI Taxonomy" id="565034"/>
    <lineage>
        <taxon>Bacteria</taxon>
        <taxon>Pseudomonadati</taxon>
        <taxon>Spirochaetota</taxon>
        <taxon>Spirochaetia</taxon>
        <taxon>Brachyspirales</taxon>
        <taxon>Brachyspiraceae</taxon>
        <taxon>Brachyspira</taxon>
    </lineage>
</organism>
<feature type="transmembrane region" description="Helical" evidence="1">
    <location>
        <begin position="12"/>
        <end position="32"/>
    </location>
</feature>
<dbReference type="AlphaFoldDB" id="A0A3B6VH96"/>
<dbReference type="EMBL" id="CP001357">
    <property type="protein sequence ID" value="ACN84614.1"/>
    <property type="molecule type" value="Genomic_DNA"/>
</dbReference>
<keyword evidence="1" id="KW-0472">Membrane</keyword>
<keyword evidence="1" id="KW-0812">Transmembrane</keyword>
<evidence type="ECO:0000313" key="3">
    <source>
        <dbReference type="Proteomes" id="UP000001803"/>
    </source>
</evidence>
<protein>
    <submittedName>
        <fullName evidence="2">Uncharacterized protein</fullName>
    </submittedName>
</protein>
<dbReference type="KEGG" id="bhy:BHWA1_02156"/>
<sequence length="34" mass="3984">MIFLKTLATAKYFYLTIIIIAYLQNISSIILINY</sequence>
<evidence type="ECO:0000313" key="2">
    <source>
        <dbReference type="EMBL" id="ACN84614.1"/>
    </source>
</evidence>
<reference evidence="2 3" key="1">
    <citation type="journal article" date="2009" name="PLoS ONE">
        <title>Genome sequence of the pathogenic intestinal spirochete Brachyspira hyodysenteriae reveals adaptations to its lifestyle in the porcine large intestine.</title>
        <authorList>
            <person name="Bellgard M.I."/>
            <person name="Wanchanthuek P."/>
            <person name="La T."/>
            <person name="Ryan K."/>
            <person name="Moolhuijzen P."/>
            <person name="Albertyn Z."/>
            <person name="Shaban B."/>
            <person name="Motro Y."/>
            <person name="Dunn D.S."/>
            <person name="Schibeci D."/>
            <person name="Hunter A."/>
            <person name="Barrero R."/>
            <person name="Phillips N.D."/>
            <person name="Hampson D.J."/>
        </authorList>
    </citation>
    <scope>NUCLEOTIDE SEQUENCE [LARGE SCALE GENOMIC DNA]</scope>
    <source>
        <strain evidence="3">ATCC 49526 / WA1</strain>
    </source>
</reference>
<accession>A0A3B6VH96</accession>
<keyword evidence="3" id="KW-1185">Reference proteome</keyword>
<name>A0A3B6VH96_BRAHW</name>
<proteinExistence type="predicted"/>
<evidence type="ECO:0000256" key="1">
    <source>
        <dbReference type="SAM" id="Phobius"/>
    </source>
</evidence>